<keyword evidence="3" id="KW-0238">DNA-binding</keyword>
<keyword evidence="2" id="KW-0680">Restriction system</keyword>
<keyword evidence="6" id="KW-0255">Endonuclease</keyword>
<evidence type="ECO:0000313" key="7">
    <source>
        <dbReference type="Proteomes" id="UP000823123"/>
    </source>
</evidence>
<sequence>MSKIYELLKNEKVEWKKLGEIAEITGAGVDKKKVLGESPIKLLNYMDVYKNQYINSNIPTMNVTAPENKIQNCNIEFGDIFVTPSSETTDDIFRSGVATEDIFNTVYSYHIMRVRLKNKSFITSCYLNYLFQSENFREKLYKRVFGNTRKTIAKSEIEQLQIPIPSIETQEKIVKILDKFTNYVTELQAELQARTKQYEYYRDMLLSEEYLNKLSNNPEILGGGGYSLKVTTLGEITKIKNGKDWKALGNGNIPVYGSGGKMNVFVDKYSYNKPTVLIPRKGSIDNVFYIEEPFWNVDTIFYTEIDDKKIIPKYLYYFIENYDMDKLSTDSTRPSLTQTILNKLRIDLPPIEIQNKVVEILDKFQSLLADTKGLLPKEIELRQKQYEYYREKLLSFDR</sequence>
<dbReference type="PANTHER" id="PTHR43140:SF1">
    <property type="entry name" value="TYPE I RESTRICTION ENZYME ECOKI SPECIFICITY SUBUNIT"/>
    <property type="match status" value="1"/>
</dbReference>
<keyword evidence="7" id="KW-1185">Reference proteome</keyword>
<dbReference type="GO" id="GO:0004519">
    <property type="term" value="F:endonuclease activity"/>
    <property type="evidence" value="ECO:0007669"/>
    <property type="project" value="UniProtKB-KW"/>
</dbReference>
<evidence type="ECO:0000256" key="3">
    <source>
        <dbReference type="ARBA" id="ARBA00023125"/>
    </source>
</evidence>
<proteinExistence type="inferred from homology"/>
<dbReference type="EMBL" id="JACVDA010000004">
    <property type="protein sequence ID" value="MBK1468079.1"/>
    <property type="molecule type" value="Genomic_DNA"/>
</dbReference>
<organism evidence="6 7">
    <name type="scientific">Parvimonas parva</name>
    <dbReference type="NCBI Taxonomy" id="2769485"/>
    <lineage>
        <taxon>Bacteria</taxon>
        <taxon>Bacillati</taxon>
        <taxon>Bacillota</taxon>
        <taxon>Tissierellia</taxon>
        <taxon>Tissierellales</taxon>
        <taxon>Peptoniphilaceae</taxon>
        <taxon>Parvimonas</taxon>
    </lineage>
</organism>
<evidence type="ECO:0000256" key="2">
    <source>
        <dbReference type="ARBA" id="ARBA00022747"/>
    </source>
</evidence>
<evidence type="ECO:0000256" key="4">
    <source>
        <dbReference type="ARBA" id="ARBA00038652"/>
    </source>
</evidence>
<dbReference type="Proteomes" id="UP000823123">
    <property type="component" value="Unassembled WGS sequence"/>
</dbReference>
<dbReference type="InterPro" id="IPR051212">
    <property type="entry name" value="Type-I_RE_S_subunit"/>
</dbReference>
<dbReference type="CDD" id="cd17288">
    <property type="entry name" value="RMtype1_S_LlaAI06ORF1089P_TRD1-CR1_like"/>
    <property type="match status" value="1"/>
</dbReference>
<dbReference type="SUPFAM" id="SSF116734">
    <property type="entry name" value="DNA methylase specificity domain"/>
    <property type="match status" value="2"/>
</dbReference>
<dbReference type="PANTHER" id="PTHR43140">
    <property type="entry name" value="TYPE-1 RESTRICTION ENZYME ECOKI SPECIFICITY PROTEIN"/>
    <property type="match status" value="1"/>
</dbReference>
<dbReference type="InterPro" id="IPR000055">
    <property type="entry name" value="Restrct_endonuc_typeI_TRD"/>
</dbReference>
<name>A0ABS1C861_9FIRM</name>
<feature type="domain" description="Type I restriction modification DNA specificity" evidence="5">
    <location>
        <begin position="11"/>
        <end position="193"/>
    </location>
</feature>
<keyword evidence="6" id="KW-0540">Nuclease</keyword>
<gene>
    <name evidence="6" type="ORF">IBJ83_01945</name>
</gene>
<comment type="caution">
    <text evidence="6">The sequence shown here is derived from an EMBL/GenBank/DDBJ whole genome shotgun (WGS) entry which is preliminary data.</text>
</comment>
<dbReference type="RefSeq" id="WP_201275137.1">
    <property type="nucleotide sequence ID" value="NZ_JACVDA010000004.1"/>
</dbReference>
<keyword evidence="6" id="KW-0378">Hydrolase</keyword>
<feature type="domain" description="Type I restriction modification DNA specificity" evidence="5">
    <location>
        <begin position="229"/>
        <end position="380"/>
    </location>
</feature>
<dbReference type="Gene3D" id="3.90.220.20">
    <property type="entry name" value="DNA methylase specificity domains"/>
    <property type="match status" value="2"/>
</dbReference>
<dbReference type="InterPro" id="IPR044946">
    <property type="entry name" value="Restrct_endonuc_typeI_TRD_sf"/>
</dbReference>
<protein>
    <submittedName>
        <fullName evidence="6">Restriction endonuclease subunit S</fullName>
    </submittedName>
</protein>
<reference evidence="6 7" key="1">
    <citation type="submission" date="2020-09" db="EMBL/GenBank/DDBJ databases">
        <title>Parvimonas S3374 sp. nov.</title>
        <authorList>
            <person name="Buhl M."/>
        </authorList>
    </citation>
    <scope>NUCLEOTIDE SEQUENCE [LARGE SCALE GENOMIC DNA]</scope>
    <source>
        <strain evidence="6 7">S3374</strain>
    </source>
</reference>
<accession>A0ABS1C861</accession>
<comment type="subunit">
    <text evidence="4">The methyltransferase is composed of M and S polypeptides.</text>
</comment>
<comment type="similarity">
    <text evidence="1">Belongs to the type-I restriction system S methylase family.</text>
</comment>
<dbReference type="Pfam" id="PF01420">
    <property type="entry name" value="Methylase_S"/>
    <property type="match status" value="2"/>
</dbReference>
<evidence type="ECO:0000313" key="6">
    <source>
        <dbReference type="EMBL" id="MBK1468079.1"/>
    </source>
</evidence>
<evidence type="ECO:0000259" key="5">
    <source>
        <dbReference type="Pfam" id="PF01420"/>
    </source>
</evidence>
<evidence type="ECO:0000256" key="1">
    <source>
        <dbReference type="ARBA" id="ARBA00010923"/>
    </source>
</evidence>